<protein>
    <submittedName>
        <fullName evidence="1">Uncharacterized protein</fullName>
    </submittedName>
</protein>
<dbReference type="InterPro" id="IPR052709">
    <property type="entry name" value="Transposase-MT_Hybrid"/>
</dbReference>
<accession>A0AAU9V031</accession>
<dbReference type="EMBL" id="CAKOGL010000026">
    <property type="protein sequence ID" value="CAH2103578.1"/>
    <property type="molecule type" value="Genomic_DNA"/>
</dbReference>
<dbReference type="PANTHER" id="PTHR46060:SF1">
    <property type="entry name" value="MARINER MOS1 TRANSPOSASE-LIKE PROTEIN"/>
    <property type="match status" value="1"/>
</dbReference>
<comment type="caution">
    <text evidence="1">The sequence shown here is derived from an EMBL/GenBank/DDBJ whole genome shotgun (WGS) entry which is preliminary data.</text>
</comment>
<dbReference type="PANTHER" id="PTHR46060">
    <property type="entry name" value="MARINER MOS1 TRANSPOSASE-LIKE PROTEIN"/>
    <property type="match status" value="1"/>
</dbReference>
<sequence length="99" mass="11208">MRTVKEIKSKKNLELGIKYLSLKKISTKDIQNDVVEILGDSAPPYCTIANWPKEFKLSRTCAEEEHCEGRPTTSLTEDELKKGVDFILADSRVTISHNI</sequence>
<dbReference type="AlphaFoldDB" id="A0AAU9V031"/>
<keyword evidence="2" id="KW-1185">Reference proteome</keyword>
<name>A0AAU9V031_EUPED</name>
<organism evidence="1 2">
    <name type="scientific">Euphydryas editha</name>
    <name type="common">Edith's checkerspot</name>
    <dbReference type="NCBI Taxonomy" id="104508"/>
    <lineage>
        <taxon>Eukaryota</taxon>
        <taxon>Metazoa</taxon>
        <taxon>Ecdysozoa</taxon>
        <taxon>Arthropoda</taxon>
        <taxon>Hexapoda</taxon>
        <taxon>Insecta</taxon>
        <taxon>Pterygota</taxon>
        <taxon>Neoptera</taxon>
        <taxon>Endopterygota</taxon>
        <taxon>Lepidoptera</taxon>
        <taxon>Glossata</taxon>
        <taxon>Ditrysia</taxon>
        <taxon>Papilionoidea</taxon>
        <taxon>Nymphalidae</taxon>
        <taxon>Nymphalinae</taxon>
        <taxon>Euphydryas</taxon>
    </lineage>
</organism>
<reference evidence="1" key="1">
    <citation type="submission" date="2022-03" db="EMBL/GenBank/DDBJ databases">
        <authorList>
            <person name="Tunstrom K."/>
        </authorList>
    </citation>
    <scope>NUCLEOTIDE SEQUENCE</scope>
</reference>
<gene>
    <name evidence="1" type="ORF">EEDITHA_LOCUS18065</name>
</gene>
<evidence type="ECO:0000313" key="1">
    <source>
        <dbReference type="EMBL" id="CAH2103578.1"/>
    </source>
</evidence>
<proteinExistence type="predicted"/>
<dbReference type="Proteomes" id="UP001153954">
    <property type="component" value="Unassembled WGS sequence"/>
</dbReference>
<evidence type="ECO:0000313" key="2">
    <source>
        <dbReference type="Proteomes" id="UP001153954"/>
    </source>
</evidence>